<dbReference type="InterPro" id="IPR044575">
    <property type="entry name" value="RAY1-like"/>
</dbReference>
<dbReference type="Pfam" id="PF14009">
    <property type="entry name" value="PADRE"/>
    <property type="match status" value="1"/>
</dbReference>
<comment type="caution">
    <text evidence="3">The sequence shown here is derived from an EMBL/GenBank/DDBJ whole genome shotgun (WGS) entry which is preliminary data.</text>
</comment>
<feature type="region of interest" description="Disordered" evidence="1">
    <location>
        <begin position="368"/>
        <end position="412"/>
    </location>
</feature>
<evidence type="ECO:0000313" key="3">
    <source>
        <dbReference type="EMBL" id="RDX95061.1"/>
    </source>
</evidence>
<feature type="compositionally biased region" description="Pro residues" evidence="1">
    <location>
        <begin position="1751"/>
        <end position="1761"/>
    </location>
</feature>
<feature type="compositionally biased region" description="Pro residues" evidence="1">
    <location>
        <begin position="84"/>
        <end position="99"/>
    </location>
</feature>
<organism evidence="3 4">
    <name type="scientific">Mucuna pruriens</name>
    <name type="common">Velvet bean</name>
    <name type="synonym">Dolichos pruriens</name>
    <dbReference type="NCBI Taxonomy" id="157652"/>
    <lineage>
        <taxon>Eukaryota</taxon>
        <taxon>Viridiplantae</taxon>
        <taxon>Streptophyta</taxon>
        <taxon>Embryophyta</taxon>
        <taxon>Tracheophyta</taxon>
        <taxon>Spermatophyta</taxon>
        <taxon>Magnoliopsida</taxon>
        <taxon>eudicotyledons</taxon>
        <taxon>Gunneridae</taxon>
        <taxon>Pentapetalae</taxon>
        <taxon>rosids</taxon>
        <taxon>fabids</taxon>
        <taxon>Fabales</taxon>
        <taxon>Fabaceae</taxon>
        <taxon>Papilionoideae</taxon>
        <taxon>50 kb inversion clade</taxon>
        <taxon>NPAAA clade</taxon>
        <taxon>indigoferoid/millettioid clade</taxon>
        <taxon>Phaseoleae</taxon>
        <taxon>Mucuna</taxon>
    </lineage>
</organism>
<feature type="compositionally biased region" description="Basic and acidic residues" evidence="1">
    <location>
        <begin position="1880"/>
        <end position="1891"/>
    </location>
</feature>
<feature type="domain" description="Nucleotide-diphospho-sugar transferase" evidence="2">
    <location>
        <begin position="1462"/>
        <end position="1682"/>
    </location>
</feature>
<feature type="compositionally biased region" description="Basic and acidic residues" evidence="1">
    <location>
        <begin position="761"/>
        <end position="885"/>
    </location>
</feature>
<feature type="compositionally biased region" description="Acidic residues" evidence="1">
    <location>
        <begin position="495"/>
        <end position="504"/>
    </location>
</feature>
<evidence type="ECO:0000259" key="2">
    <source>
        <dbReference type="Pfam" id="PF03407"/>
    </source>
</evidence>
<feature type="compositionally biased region" description="Low complexity" evidence="1">
    <location>
        <begin position="1"/>
        <end position="12"/>
    </location>
</feature>
<feature type="region of interest" description="Disordered" evidence="1">
    <location>
        <begin position="287"/>
        <end position="307"/>
    </location>
</feature>
<feature type="compositionally biased region" description="Basic residues" evidence="1">
    <location>
        <begin position="1948"/>
        <end position="1958"/>
    </location>
</feature>
<feature type="region of interest" description="Disordered" evidence="1">
    <location>
        <begin position="1859"/>
        <end position="1906"/>
    </location>
</feature>
<dbReference type="InterPro" id="IPR025322">
    <property type="entry name" value="PADRE_dom"/>
</dbReference>
<feature type="region of interest" description="Disordered" evidence="1">
    <location>
        <begin position="1935"/>
        <end position="1987"/>
    </location>
</feature>
<feature type="compositionally biased region" description="Polar residues" evidence="1">
    <location>
        <begin position="1893"/>
        <end position="1906"/>
    </location>
</feature>
<dbReference type="GO" id="GO:0016757">
    <property type="term" value="F:glycosyltransferase activity"/>
    <property type="evidence" value="ECO:0007669"/>
    <property type="project" value="InterPro"/>
</dbReference>
<name>A0A371GX04_MUCPR</name>
<feature type="compositionally biased region" description="Polar residues" evidence="1">
    <location>
        <begin position="669"/>
        <end position="681"/>
    </location>
</feature>
<evidence type="ECO:0000256" key="1">
    <source>
        <dbReference type="SAM" id="MobiDB-lite"/>
    </source>
</evidence>
<feature type="region of interest" description="Disordered" evidence="1">
    <location>
        <begin position="1734"/>
        <end position="1762"/>
    </location>
</feature>
<protein>
    <submittedName>
        <fullName evidence="3">Beta-arabinofuranosyltransferase RAY1</fullName>
    </submittedName>
</protein>
<feature type="compositionally biased region" description="Polar residues" evidence="1">
    <location>
        <begin position="171"/>
        <end position="208"/>
    </location>
</feature>
<keyword evidence="4" id="KW-1185">Reference proteome</keyword>
<feature type="compositionally biased region" description="Pro residues" evidence="1">
    <location>
        <begin position="57"/>
        <end position="75"/>
    </location>
</feature>
<dbReference type="InterPro" id="IPR005069">
    <property type="entry name" value="Nucl-diP-sugar_transferase"/>
</dbReference>
<dbReference type="PANTHER" id="PTHR47483">
    <property type="entry name" value="BETA-ARABINOFURANOSYLTRANSFERASE RAY1"/>
    <property type="match status" value="1"/>
</dbReference>
<accession>A0A371GX04</accession>
<feature type="region of interest" description="Disordered" evidence="1">
    <location>
        <begin position="458"/>
        <end position="504"/>
    </location>
</feature>
<feature type="region of interest" description="Disordered" evidence="1">
    <location>
        <begin position="1"/>
        <end position="236"/>
    </location>
</feature>
<proteinExistence type="predicted"/>
<dbReference type="Pfam" id="PF03407">
    <property type="entry name" value="Nucleotid_trans"/>
    <property type="match status" value="1"/>
</dbReference>
<sequence>MDSFQQPHGYMRPPQPPPPPPHTADPHHHPHHFHQIPPPPPQAPWFSSQFQYHPSQTPSPPPQWPQPPPPPPPPSNAYSYHPSQFPPPPPRSHVPPPQFAPHSHIPQPYPQEWSNPNWPPNQAYPAHRNEEDWAAKARAWADAKVAMESQHPQSHFSPAGRLQEQSHYHDQYQQSLDSHYTDVQNQSHPPSSYQQFSYLDASAQQLSGHPQEAASISLETSYTSDGHSYSARDGTSMGDSTISFEQGNLPTNPSVHQLEVPSSYSSVAGKEAADQIQQSYSVFPLSSSSSQERHVQPSMHAPPFASSSHSVDSAISLADQPLDFAPRFNRDNDLQMQSTYNHHDSSTSMNSWAAPGAPGVGYPPIPPILASGSQHDPSISTPGHVAPPFGRFPGTGLPSTIPPSGTPFSLSTGTAIHPTAAFSADAYGVSGVPDRPKKASVPNWLREEIKKTVIAAPSAENPKGETTFVNDGIDKSYVRGDETDSKSIDSSRSAEDEEDEEDQVEVARTAAINLEIKRVLTEVLLKVTDELFDEIATKVLTEDDLTAEVGHKVAASNHKASASPPSVTVPKASAKVFIPIKEKVENDGASEKSNSSSPGDVLGLGNYGSDADDGENEIESSSVPAKDAAYQLGIKKPLSDAHDVSANGISQLDEHGRTETNLVNNRVKTISLPSRSSNEAATDQLHDGKVTKESDHSHICTVVSEDLRDNGPNATERSHDRFNGFSSKDTSGIPRSELSGKNSVEKAIEDHSGRESRRKSEKNDRPDRSTSEKDFVKEVHSSKARIDEKGNENHRKKDERNQRREKTEYGSEAKERGKEHNLRHGEKAKESESRKRSSHADVKDDKKEAEKPHRGSAMDDTSRKREHAKDKGEHKSRQKDASNPDRHRRRRSSSVSSRGRTNKDHINHAGDSSGEGSDGSKRKLHSRKRDLSPSPVRSKRSTVVLFLDNFRGLLIASVLSAGILPILLLILPGEGGQDPDHLLGGKDEGRGQMVDFAFTGFIQENINLETLKKANVLVTSNFTCLSSGLGSHLELWSVWLSGFVFIALSLYAIQRLPSLKDHSRTSKNAILDSTCLSITIFTAPKPFKGSTGTRQTLAVRSWLALSPYVTVVLYSQDPSVASFADAFDSRVLVDTNIDFTFLGTPFFHSMIAKSRSYTSELSAIIDPETVILSGFISTLNHVYELDHDWLLVASAQNVSYFPFHLDESGKHWQTDNGKPVKIQELQKILQQNWQWKHCYTRMLMVWNSKDMPLHNGVLPPFLYGKGIHNNWVIHEAMSSEFRFVFDASLTITSFYLNGEDDFSPTQGNSSAVDIENRNWEYIGNTHVGENYGSFFYSEANYSSLVKLLKCNKQYIMVDTNKNIVYPIEHQGAMNLMKEKIFPSWLKENTMYCIAGMKSQTKSLDCSVKDQGKIPATLELPFSLESLLSITADKTKTVILTVAGYSYKDMLMSWICRLRELSIQNFILCALDQETYQFSILQGIPVFTDPIAPSNISFDDCHFGTKCFQRVTKVKSRIVLKILKLGYNVLLSDVDVYWFKNPVSLLHSLGSAVLAAQSDEYQKQGPINLPRRLNSGFYYAHSDTQTIAAIEKVVRHAETSGLSEQPSFYDTLCGNGGSNRVGDNKCVEPETNLTVHFLDRDLFPNGAYQDLWREKNVKAACLNKGCYIIHNNWISGRLKKLERQVLSGLWEYDPGTRMCVRCWHKDGETETFRVRNNFEVQAMLKRVAHSLGLVEHTERGSRRKNHLRGSTPSPPPPPPPPELYSQSNDFVVRIIHAGGHQEVYRHAVPASKLMRKYPGMCVARPEVFKLPHQSVLWHEEILVPGHKYILISFRDVEKLKRKLLEEGKCKEVNGVVLDSQTRSPSEHRDKVKVPNGIADNGKMKEPNGELETRTVVSVSPKGQGSSSVVKEMVDTNMDSSLGERGGEGSFFSAKDFYVHKEENSTTTRPSRRKGIKGKKPFVAPLPKPRPYRSLGWQPSLPTVRELSP</sequence>
<feature type="region of interest" description="Disordered" evidence="1">
    <location>
        <begin position="585"/>
        <end position="624"/>
    </location>
</feature>
<feature type="compositionally biased region" description="Basic and acidic residues" evidence="1">
    <location>
        <begin position="743"/>
        <end position="755"/>
    </location>
</feature>
<reference evidence="3" key="1">
    <citation type="submission" date="2018-05" db="EMBL/GenBank/DDBJ databases">
        <title>Draft genome of Mucuna pruriens seed.</title>
        <authorList>
            <person name="Nnadi N.E."/>
            <person name="Vos R."/>
            <person name="Hasami M.H."/>
            <person name="Devisetty U.K."/>
            <person name="Aguiy J.C."/>
        </authorList>
    </citation>
    <scope>NUCLEOTIDE SEQUENCE [LARGE SCALE GENOMIC DNA]</scope>
    <source>
        <strain evidence="3">JCA_2017</strain>
    </source>
</reference>
<dbReference type="OrthoDB" id="540503at2759"/>
<dbReference type="PANTHER" id="PTHR47483:SF1">
    <property type="entry name" value="BETA-ARABINOFURANOSYLTRANSFERASE RAY1"/>
    <property type="match status" value="1"/>
</dbReference>
<feature type="region of interest" description="Disordered" evidence="1">
    <location>
        <begin position="669"/>
        <end position="935"/>
    </location>
</feature>
<evidence type="ECO:0000313" key="4">
    <source>
        <dbReference type="Proteomes" id="UP000257109"/>
    </source>
</evidence>
<dbReference type="EMBL" id="QJKJ01004214">
    <property type="protein sequence ID" value="RDX95061.1"/>
    <property type="molecule type" value="Genomic_DNA"/>
</dbReference>
<feature type="compositionally biased region" description="Polar residues" evidence="1">
    <location>
        <begin position="371"/>
        <end position="381"/>
    </location>
</feature>
<feature type="compositionally biased region" description="Polar residues" evidence="1">
    <location>
        <begin position="217"/>
        <end position="227"/>
    </location>
</feature>
<feature type="compositionally biased region" description="Basic and acidic residues" evidence="1">
    <location>
        <begin position="472"/>
        <end position="494"/>
    </location>
</feature>
<dbReference type="Proteomes" id="UP000257109">
    <property type="component" value="Unassembled WGS sequence"/>
</dbReference>
<feature type="non-terminal residue" evidence="3">
    <location>
        <position position="1"/>
    </location>
</feature>
<feature type="compositionally biased region" description="Basic and acidic residues" evidence="1">
    <location>
        <begin position="127"/>
        <end position="141"/>
    </location>
</feature>
<feature type="compositionally biased region" description="Pro residues" evidence="1">
    <location>
        <begin position="13"/>
        <end position="23"/>
    </location>
</feature>
<gene>
    <name evidence="3" type="primary">RAY1</name>
    <name evidence="3" type="ORF">CR513_22452</name>
</gene>
<feature type="compositionally biased region" description="Basic and acidic residues" evidence="1">
    <location>
        <begin position="684"/>
        <end position="698"/>
    </location>
</feature>